<dbReference type="Pfam" id="PF01418">
    <property type="entry name" value="HTH_6"/>
    <property type="match status" value="1"/>
</dbReference>
<dbReference type="InterPro" id="IPR046348">
    <property type="entry name" value="SIS_dom_sf"/>
</dbReference>
<reference evidence="6" key="1">
    <citation type="journal article" date="2021" name="PeerJ">
        <title>Extensive microbial diversity within the chicken gut microbiome revealed by metagenomics and culture.</title>
        <authorList>
            <person name="Gilroy R."/>
            <person name="Ravi A."/>
            <person name="Getino M."/>
            <person name="Pursley I."/>
            <person name="Horton D.L."/>
            <person name="Alikhan N.F."/>
            <person name="Baker D."/>
            <person name="Gharbi K."/>
            <person name="Hall N."/>
            <person name="Watson M."/>
            <person name="Adriaenssens E.M."/>
            <person name="Foster-Nyarko E."/>
            <person name="Jarju S."/>
            <person name="Secka A."/>
            <person name="Antonio M."/>
            <person name="Oren A."/>
            <person name="Chaudhuri R.R."/>
            <person name="La Ragione R."/>
            <person name="Hildebrand F."/>
            <person name="Pallen M.J."/>
        </authorList>
    </citation>
    <scope>NUCLEOTIDE SEQUENCE</scope>
    <source>
        <strain evidence="6">CHK33-7979</strain>
    </source>
</reference>
<keyword evidence="1" id="KW-0805">Transcription regulation</keyword>
<dbReference type="InterPro" id="IPR000281">
    <property type="entry name" value="HTH_RpiR"/>
</dbReference>
<dbReference type="GO" id="GO:0003677">
    <property type="term" value="F:DNA binding"/>
    <property type="evidence" value="ECO:0007669"/>
    <property type="project" value="UniProtKB-KW"/>
</dbReference>
<name>A0A9D1Z3U9_9FIRM</name>
<dbReference type="Gene3D" id="1.10.10.10">
    <property type="entry name" value="Winged helix-like DNA-binding domain superfamily/Winged helix DNA-binding domain"/>
    <property type="match status" value="1"/>
</dbReference>
<evidence type="ECO:0000259" key="5">
    <source>
        <dbReference type="PROSITE" id="PS51464"/>
    </source>
</evidence>
<dbReference type="InterPro" id="IPR036388">
    <property type="entry name" value="WH-like_DNA-bd_sf"/>
</dbReference>
<evidence type="ECO:0000259" key="4">
    <source>
        <dbReference type="PROSITE" id="PS51071"/>
    </source>
</evidence>
<keyword evidence="2" id="KW-0238">DNA-binding</keyword>
<evidence type="ECO:0000256" key="3">
    <source>
        <dbReference type="ARBA" id="ARBA00023163"/>
    </source>
</evidence>
<dbReference type="InterPro" id="IPR001347">
    <property type="entry name" value="SIS_dom"/>
</dbReference>
<evidence type="ECO:0000256" key="2">
    <source>
        <dbReference type="ARBA" id="ARBA00023125"/>
    </source>
</evidence>
<dbReference type="PANTHER" id="PTHR30514">
    <property type="entry name" value="GLUCOKINASE"/>
    <property type="match status" value="1"/>
</dbReference>
<dbReference type="GO" id="GO:0097367">
    <property type="term" value="F:carbohydrate derivative binding"/>
    <property type="evidence" value="ECO:0007669"/>
    <property type="project" value="InterPro"/>
</dbReference>
<dbReference type="AlphaFoldDB" id="A0A9D1Z3U9"/>
<dbReference type="PROSITE" id="PS51071">
    <property type="entry name" value="HTH_RPIR"/>
    <property type="match status" value="1"/>
</dbReference>
<dbReference type="SUPFAM" id="SSF53697">
    <property type="entry name" value="SIS domain"/>
    <property type="match status" value="1"/>
</dbReference>
<dbReference type="CDD" id="cd05013">
    <property type="entry name" value="SIS_RpiR"/>
    <property type="match status" value="1"/>
</dbReference>
<dbReference type="GO" id="GO:1901135">
    <property type="term" value="P:carbohydrate derivative metabolic process"/>
    <property type="evidence" value="ECO:0007669"/>
    <property type="project" value="InterPro"/>
</dbReference>
<gene>
    <name evidence="6" type="ORF">H9826_06440</name>
</gene>
<dbReference type="SUPFAM" id="SSF46689">
    <property type="entry name" value="Homeodomain-like"/>
    <property type="match status" value="1"/>
</dbReference>
<sequence>MTDIEIRTRSIYDALSPAEQKVARYFLENLSSVFDDPIASLAEKSGVSQVMWVRFCKSLGFSGLKDMKKNLVSQLREAREEAAVPSSMDFLDTRIYSSTEDIIRGIEASAVDAVKSTAKIQEPAVLEAVAARIAAAQSVRLFGVGASGLVAEDLYHKLLRIDLKAIFCTDTHMQLTYITSMKPGDVAVFFSNSGRTAEILELAKAASERRACIVAVTKYGPNPLMELADYVLPTSSPELEFRSGAMSSRVAALLVVDMLFTTLCNKNYDTVAKPLSESFSQCSKHHL</sequence>
<reference evidence="6" key="2">
    <citation type="submission" date="2021-04" db="EMBL/GenBank/DDBJ databases">
        <authorList>
            <person name="Gilroy R."/>
        </authorList>
    </citation>
    <scope>NUCLEOTIDE SEQUENCE</scope>
    <source>
        <strain evidence="6">CHK33-7979</strain>
    </source>
</reference>
<feature type="domain" description="SIS" evidence="5">
    <location>
        <begin position="129"/>
        <end position="269"/>
    </location>
</feature>
<dbReference type="Proteomes" id="UP000886824">
    <property type="component" value="Unassembled WGS sequence"/>
</dbReference>
<dbReference type="InterPro" id="IPR035472">
    <property type="entry name" value="RpiR-like_SIS"/>
</dbReference>
<evidence type="ECO:0000313" key="6">
    <source>
        <dbReference type="EMBL" id="HIY73594.1"/>
    </source>
</evidence>
<dbReference type="Pfam" id="PF01380">
    <property type="entry name" value="SIS"/>
    <property type="match status" value="1"/>
</dbReference>
<dbReference type="GO" id="GO:0003700">
    <property type="term" value="F:DNA-binding transcription factor activity"/>
    <property type="evidence" value="ECO:0007669"/>
    <property type="project" value="InterPro"/>
</dbReference>
<dbReference type="PROSITE" id="PS51464">
    <property type="entry name" value="SIS"/>
    <property type="match status" value="1"/>
</dbReference>
<dbReference type="PANTHER" id="PTHR30514:SF1">
    <property type="entry name" value="HTH-TYPE TRANSCRIPTIONAL REGULATOR HEXR-RELATED"/>
    <property type="match status" value="1"/>
</dbReference>
<organism evidence="6 7">
    <name type="scientific">Candidatus Intestinimonas merdavium</name>
    <dbReference type="NCBI Taxonomy" id="2838622"/>
    <lineage>
        <taxon>Bacteria</taxon>
        <taxon>Bacillati</taxon>
        <taxon>Bacillota</taxon>
        <taxon>Clostridia</taxon>
        <taxon>Eubacteriales</taxon>
        <taxon>Intestinimonas</taxon>
    </lineage>
</organism>
<dbReference type="InterPro" id="IPR009057">
    <property type="entry name" value="Homeodomain-like_sf"/>
</dbReference>
<comment type="caution">
    <text evidence="6">The sequence shown here is derived from an EMBL/GenBank/DDBJ whole genome shotgun (WGS) entry which is preliminary data.</text>
</comment>
<dbReference type="InterPro" id="IPR047640">
    <property type="entry name" value="RpiR-like"/>
</dbReference>
<proteinExistence type="predicted"/>
<dbReference type="Gene3D" id="3.40.50.10490">
    <property type="entry name" value="Glucose-6-phosphate isomerase like protein, domain 1"/>
    <property type="match status" value="1"/>
</dbReference>
<accession>A0A9D1Z3U9</accession>
<keyword evidence="3" id="KW-0804">Transcription</keyword>
<evidence type="ECO:0000256" key="1">
    <source>
        <dbReference type="ARBA" id="ARBA00023015"/>
    </source>
</evidence>
<feature type="domain" description="HTH rpiR-type" evidence="4">
    <location>
        <begin position="2"/>
        <end position="78"/>
    </location>
</feature>
<protein>
    <submittedName>
        <fullName evidence="6">MurR/RpiR family transcriptional regulator</fullName>
    </submittedName>
</protein>
<dbReference type="EMBL" id="DXCX01000066">
    <property type="protein sequence ID" value="HIY73594.1"/>
    <property type="molecule type" value="Genomic_DNA"/>
</dbReference>
<evidence type="ECO:0000313" key="7">
    <source>
        <dbReference type="Proteomes" id="UP000886824"/>
    </source>
</evidence>